<feature type="DNA-binding region" description="H-T-H motif" evidence="4">
    <location>
        <begin position="43"/>
        <end position="62"/>
    </location>
</feature>
<organism evidence="6 7">
    <name type="scientific">Streptomyces milbemycinicus</name>
    <dbReference type="NCBI Taxonomy" id="476552"/>
    <lineage>
        <taxon>Bacteria</taxon>
        <taxon>Bacillati</taxon>
        <taxon>Actinomycetota</taxon>
        <taxon>Actinomycetes</taxon>
        <taxon>Kitasatosporales</taxon>
        <taxon>Streptomycetaceae</taxon>
        <taxon>Streptomyces</taxon>
    </lineage>
</organism>
<dbReference type="PRINTS" id="PR00455">
    <property type="entry name" value="HTHTETR"/>
</dbReference>
<sequence length="224" mass="24479">MTAMATEKRPAGGMSERRRTRLRLEISREAARLFWKQGLAATSGDQIADAVGLSTRTIWRHFRSKEACAEPIVMQGVVTLMSVLHSWPKDSSLEDHLAGELVRLQHETRPVDLTDEMLAMKMIRLADREPALRTAWLMACDQTEQQLRVIIGDRLGRPVGDLEVRLHAAAIAAVVRVLDEQIGVAFLVGAGADTTELIDVKAAALRFAHAVRTATGGAVGDPIA</sequence>
<dbReference type="InterPro" id="IPR001647">
    <property type="entry name" value="HTH_TetR"/>
</dbReference>
<evidence type="ECO:0000313" key="7">
    <source>
        <dbReference type="Proteomes" id="UP001620295"/>
    </source>
</evidence>
<dbReference type="Proteomes" id="UP001620295">
    <property type="component" value="Unassembled WGS sequence"/>
</dbReference>
<evidence type="ECO:0000313" key="6">
    <source>
        <dbReference type="EMBL" id="MFK4269259.1"/>
    </source>
</evidence>
<reference evidence="6 7" key="1">
    <citation type="submission" date="2024-11" db="EMBL/GenBank/DDBJ databases">
        <title>The Natural Products Discovery Center: Release of the First 8490 Sequenced Strains for Exploring Actinobacteria Biosynthetic Diversity.</title>
        <authorList>
            <person name="Kalkreuter E."/>
            <person name="Kautsar S.A."/>
            <person name="Yang D."/>
            <person name="Bader C.D."/>
            <person name="Teijaro C.N."/>
            <person name="Fluegel L."/>
            <person name="Davis C.M."/>
            <person name="Simpson J.R."/>
            <person name="Lauterbach L."/>
            <person name="Steele A.D."/>
            <person name="Gui C."/>
            <person name="Meng S."/>
            <person name="Li G."/>
            <person name="Viehrig K."/>
            <person name="Ye F."/>
            <person name="Su P."/>
            <person name="Kiefer A.F."/>
            <person name="Nichols A."/>
            <person name="Cepeda A.J."/>
            <person name="Yan W."/>
            <person name="Fan B."/>
            <person name="Jiang Y."/>
            <person name="Adhikari A."/>
            <person name="Zheng C.-J."/>
            <person name="Schuster L."/>
            <person name="Cowan T.M."/>
            <person name="Smanski M.J."/>
            <person name="Chevrette M.G."/>
            <person name="De Carvalho L.P.S."/>
            <person name="Shen B."/>
        </authorList>
    </citation>
    <scope>NUCLEOTIDE SEQUENCE [LARGE SCALE GENOMIC DNA]</scope>
    <source>
        <strain evidence="6 7">NPDC020863</strain>
    </source>
</reference>
<evidence type="ECO:0000259" key="5">
    <source>
        <dbReference type="PROSITE" id="PS50977"/>
    </source>
</evidence>
<dbReference type="SUPFAM" id="SSF46689">
    <property type="entry name" value="Homeodomain-like"/>
    <property type="match status" value="1"/>
</dbReference>
<dbReference type="PROSITE" id="PS50977">
    <property type="entry name" value="HTH_TETR_2"/>
    <property type="match status" value="1"/>
</dbReference>
<accession>A0ABW8LWA6</accession>
<evidence type="ECO:0000256" key="2">
    <source>
        <dbReference type="ARBA" id="ARBA00023125"/>
    </source>
</evidence>
<dbReference type="InterPro" id="IPR009057">
    <property type="entry name" value="Homeodomain-like_sf"/>
</dbReference>
<dbReference type="InterPro" id="IPR050109">
    <property type="entry name" value="HTH-type_TetR-like_transc_reg"/>
</dbReference>
<dbReference type="Gene3D" id="1.10.357.10">
    <property type="entry name" value="Tetracycline Repressor, domain 2"/>
    <property type="match status" value="1"/>
</dbReference>
<keyword evidence="3" id="KW-0804">Transcription</keyword>
<dbReference type="RefSeq" id="WP_358631882.1">
    <property type="nucleotide sequence ID" value="NZ_JBFACG010000001.1"/>
</dbReference>
<evidence type="ECO:0000256" key="3">
    <source>
        <dbReference type="ARBA" id="ARBA00023163"/>
    </source>
</evidence>
<dbReference type="PANTHER" id="PTHR30055">
    <property type="entry name" value="HTH-TYPE TRANSCRIPTIONAL REGULATOR RUTR"/>
    <property type="match status" value="1"/>
</dbReference>
<protein>
    <submittedName>
        <fullName evidence="6">TetR/AcrR family transcriptional regulator</fullName>
    </submittedName>
</protein>
<keyword evidence="2 4" id="KW-0238">DNA-binding</keyword>
<proteinExistence type="predicted"/>
<name>A0ABW8LWA6_9ACTN</name>
<keyword evidence="7" id="KW-1185">Reference proteome</keyword>
<comment type="caution">
    <text evidence="6">The sequence shown here is derived from an EMBL/GenBank/DDBJ whole genome shotgun (WGS) entry which is preliminary data.</text>
</comment>
<gene>
    <name evidence="6" type="ORF">ACI2L5_30620</name>
</gene>
<dbReference type="EMBL" id="JBJDQH010000010">
    <property type="protein sequence ID" value="MFK4269259.1"/>
    <property type="molecule type" value="Genomic_DNA"/>
</dbReference>
<feature type="domain" description="HTH tetR-type" evidence="5">
    <location>
        <begin position="20"/>
        <end position="80"/>
    </location>
</feature>
<keyword evidence="1" id="KW-0805">Transcription regulation</keyword>
<dbReference type="PANTHER" id="PTHR30055:SF234">
    <property type="entry name" value="HTH-TYPE TRANSCRIPTIONAL REGULATOR BETI"/>
    <property type="match status" value="1"/>
</dbReference>
<evidence type="ECO:0000256" key="4">
    <source>
        <dbReference type="PROSITE-ProRule" id="PRU00335"/>
    </source>
</evidence>
<evidence type="ECO:0000256" key="1">
    <source>
        <dbReference type="ARBA" id="ARBA00023015"/>
    </source>
</evidence>
<dbReference type="Pfam" id="PF00440">
    <property type="entry name" value="TetR_N"/>
    <property type="match status" value="1"/>
</dbReference>